<feature type="transmembrane region" description="Helical" evidence="11">
    <location>
        <begin position="138"/>
        <end position="159"/>
    </location>
</feature>
<dbReference type="Proteomes" id="UP000366065">
    <property type="component" value="Unassembled WGS sequence"/>
</dbReference>
<evidence type="ECO:0000256" key="1">
    <source>
        <dbReference type="ARBA" id="ARBA00004651"/>
    </source>
</evidence>
<evidence type="ECO:0000256" key="2">
    <source>
        <dbReference type="ARBA" id="ARBA00011262"/>
    </source>
</evidence>
<keyword evidence="7 11" id="KW-1133">Transmembrane helix</keyword>
<keyword evidence="8 11" id="KW-0472">Membrane</keyword>
<sequence>MDNQKTMSGITMNRRTHLPAPRLPGTLSLRELSGVGALMVLWVVFAVMAPGFASWVNMGNVLSQSTFLLVLSVGQMLVIVTRGFDISVGPVAILASIVAAQTALRVGDTAAIGVAIAIGLAFGAINGYLVAYRRIEPVIVTLGSALVVRGVATAASGGADALLLPQSSHLHSLAYQTWLGVPALTVLALPLLLLAWWLAMRTPLGRWFCMIGSNMSAAGLVGVPVRRAGMAAYALCGAFAGAAGVLLLARSGSAVAVDGNGMEMQSIAACVIGGISLMGGRARVWQVAVGVLFIQALLNGLNLIGASPFMSELVLGLIIVVCGGMDFLMQQLRRLQRHSAS</sequence>
<feature type="transmembrane region" description="Helical" evidence="11">
    <location>
        <begin position="32"/>
        <end position="55"/>
    </location>
</feature>
<dbReference type="PANTHER" id="PTHR32196">
    <property type="entry name" value="ABC TRANSPORTER PERMEASE PROTEIN YPHD-RELATED-RELATED"/>
    <property type="match status" value="1"/>
</dbReference>
<dbReference type="Pfam" id="PF02653">
    <property type="entry name" value="BPD_transp_2"/>
    <property type="match status" value="1"/>
</dbReference>
<comment type="subcellular location">
    <subcellularLocation>
        <location evidence="1">Cell membrane</location>
        <topology evidence="1">Multi-pass membrane protein</topology>
    </subcellularLocation>
</comment>
<feature type="transmembrane region" description="Helical" evidence="11">
    <location>
        <begin position="179"/>
        <end position="200"/>
    </location>
</feature>
<organism evidence="12 13">
    <name type="scientific">Pandoraea capi</name>
    <dbReference type="NCBI Taxonomy" id="2508286"/>
    <lineage>
        <taxon>Bacteria</taxon>
        <taxon>Pseudomonadati</taxon>
        <taxon>Pseudomonadota</taxon>
        <taxon>Betaproteobacteria</taxon>
        <taxon>Burkholderiales</taxon>
        <taxon>Burkholderiaceae</taxon>
        <taxon>Pandoraea</taxon>
    </lineage>
</organism>
<feature type="transmembrane region" description="Helical" evidence="11">
    <location>
        <begin position="207"/>
        <end position="225"/>
    </location>
</feature>
<evidence type="ECO:0000256" key="8">
    <source>
        <dbReference type="ARBA" id="ARBA00023136"/>
    </source>
</evidence>
<keyword evidence="3" id="KW-0813">Transport</keyword>
<dbReference type="RefSeq" id="WP_174981496.1">
    <property type="nucleotide sequence ID" value="NZ_CABPRV010000014.1"/>
</dbReference>
<evidence type="ECO:0000256" key="3">
    <source>
        <dbReference type="ARBA" id="ARBA00022448"/>
    </source>
</evidence>
<proteinExistence type="predicted"/>
<evidence type="ECO:0000256" key="11">
    <source>
        <dbReference type="SAM" id="Phobius"/>
    </source>
</evidence>
<keyword evidence="5" id="KW-0997">Cell inner membrane</keyword>
<dbReference type="EMBL" id="CABPRV010000014">
    <property type="protein sequence ID" value="VVE50121.1"/>
    <property type="molecule type" value="Genomic_DNA"/>
</dbReference>
<protein>
    <recommendedName>
        <fullName evidence="10">Autoinducer 2 import system permease protein LsrC</fullName>
    </recommendedName>
</protein>
<name>A0ABY6WB69_9BURK</name>
<comment type="subunit">
    <text evidence="2">The complex is composed of two ATP-binding proteins (LsrA), two transmembrane proteins (LsrC and LsrD) and a solute-binding protein (LsrB).</text>
</comment>
<reference evidence="12 13" key="1">
    <citation type="submission" date="2019-08" db="EMBL/GenBank/DDBJ databases">
        <authorList>
            <person name="Peeters C."/>
        </authorList>
    </citation>
    <scope>NUCLEOTIDE SEQUENCE [LARGE SCALE GENOMIC DNA]</scope>
    <source>
        <strain evidence="12 13">LMG 20602</strain>
    </source>
</reference>
<dbReference type="CDD" id="cd06579">
    <property type="entry name" value="TM_PBP1_transp_AraH_like"/>
    <property type="match status" value="1"/>
</dbReference>
<feature type="transmembrane region" description="Helical" evidence="11">
    <location>
        <begin position="86"/>
        <end position="104"/>
    </location>
</feature>
<feature type="transmembrane region" description="Helical" evidence="11">
    <location>
        <begin position="284"/>
        <end position="304"/>
    </location>
</feature>
<feature type="transmembrane region" description="Helical" evidence="11">
    <location>
        <begin position="231"/>
        <end position="249"/>
    </location>
</feature>
<comment type="caution">
    <text evidence="12">The sequence shown here is derived from an EMBL/GenBank/DDBJ whole genome shotgun (WGS) entry which is preliminary data.</text>
</comment>
<comment type="function">
    <text evidence="9">Part of the ABC transporter complex LsrABCD involved in autoinducer 2 (AI-2) import. Probably responsible for the translocation of the substrate across the membrane.</text>
</comment>
<keyword evidence="13" id="KW-1185">Reference proteome</keyword>
<evidence type="ECO:0000313" key="12">
    <source>
        <dbReference type="EMBL" id="VVE50121.1"/>
    </source>
</evidence>
<gene>
    <name evidence="12" type="ORF">PCA20602_04648</name>
</gene>
<keyword evidence="4" id="KW-1003">Cell membrane</keyword>
<evidence type="ECO:0000256" key="7">
    <source>
        <dbReference type="ARBA" id="ARBA00022989"/>
    </source>
</evidence>
<evidence type="ECO:0000256" key="10">
    <source>
        <dbReference type="ARBA" id="ARBA00039382"/>
    </source>
</evidence>
<evidence type="ECO:0000313" key="13">
    <source>
        <dbReference type="Proteomes" id="UP000366065"/>
    </source>
</evidence>
<feature type="transmembrane region" description="Helical" evidence="11">
    <location>
        <begin position="110"/>
        <end position="131"/>
    </location>
</feature>
<evidence type="ECO:0000256" key="9">
    <source>
        <dbReference type="ARBA" id="ARBA00025439"/>
    </source>
</evidence>
<feature type="transmembrane region" description="Helical" evidence="11">
    <location>
        <begin position="310"/>
        <end position="329"/>
    </location>
</feature>
<dbReference type="InterPro" id="IPR001851">
    <property type="entry name" value="ABC_transp_permease"/>
</dbReference>
<evidence type="ECO:0000256" key="4">
    <source>
        <dbReference type="ARBA" id="ARBA00022475"/>
    </source>
</evidence>
<evidence type="ECO:0000256" key="6">
    <source>
        <dbReference type="ARBA" id="ARBA00022692"/>
    </source>
</evidence>
<dbReference type="PANTHER" id="PTHR32196:SF29">
    <property type="entry name" value="AUTOINDUCER 2 IMPORT SYSTEM PERMEASE PROTEIN LSRC"/>
    <property type="match status" value="1"/>
</dbReference>
<accession>A0ABY6WB69</accession>
<evidence type="ECO:0000256" key="5">
    <source>
        <dbReference type="ARBA" id="ARBA00022519"/>
    </source>
</evidence>
<keyword evidence="6 11" id="KW-0812">Transmembrane</keyword>